<dbReference type="RefSeq" id="WP_201017338.1">
    <property type="nucleotide sequence ID" value="NZ_JAUQOO010000008.1"/>
</dbReference>
<name>A0ABT9CQN1_9PSED</name>
<proteinExistence type="predicted"/>
<dbReference type="EMBL" id="JAUQOO010000008">
    <property type="protein sequence ID" value="MDO7927700.1"/>
    <property type="molecule type" value="Genomic_DNA"/>
</dbReference>
<keyword evidence="2" id="KW-1185">Reference proteome</keyword>
<sequence length="172" mass="18478">MNLYEIVFCGQLVPGAQLERVKANLGKLFQADEQRLALLFSGRSLVLKSNLDADAAEKYRSTLERAGALVEVLDMKLPVEEVELAPPPAEPGTARLQIKPRDVYMAAFVDVDAPDFSVAEVGSDMQDPRPEQSTPALDLSALSLAPAGSDMGQAKPVAKALNPDISHLKLVP</sequence>
<organism evidence="1 2">
    <name type="scientific">Pseudomonas serbiensis</name>
    <dbReference type="NCBI Taxonomy" id="3064350"/>
    <lineage>
        <taxon>Bacteria</taxon>
        <taxon>Pseudomonadati</taxon>
        <taxon>Pseudomonadota</taxon>
        <taxon>Gammaproteobacteria</taxon>
        <taxon>Pseudomonadales</taxon>
        <taxon>Pseudomonadaceae</taxon>
        <taxon>Pseudomonas</taxon>
    </lineage>
</organism>
<accession>A0ABT9CQN1</accession>
<gene>
    <name evidence="1" type="ORF">Q6A51_12965</name>
</gene>
<evidence type="ECO:0000313" key="2">
    <source>
        <dbReference type="Proteomes" id="UP001223016"/>
    </source>
</evidence>
<evidence type="ECO:0000313" key="1">
    <source>
        <dbReference type="EMBL" id="MDO7927700.1"/>
    </source>
</evidence>
<protein>
    <submittedName>
        <fullName evidence="1">Uncharacterized protein</fullName>
    </submittedName>
</protein>
<reference evidence="1 2" key="1">
    <citation type="submission" date="2023-07" db="EMBL/GenBank/DDBJ databases">
        <title>Identification of four novel Pseudomonas species associated with bacterial leaf spot of cucurbits.</title>
        <authorList>
            <person name="Fullem K.R."/>
        </authorList>
    </citation>
    <scope>NUCLEOTIDE SEQUENCE [LARGE SCALE GENOMIC DNA]</scope>
    <source>
        <strain evidence="1 2">KFB 138</strain>
    </source>
</reference>
<comment type="caution">
    <text evidence="1">The sequence shown here is derived from an EMBL/GenBank/DDBJ whole genome shotgun (WGS) entry which is preliminary data.</text>
</comment>
<dbReference type="Proteomes" id="UP001223016">
    <property type="component" value="Unassembled WGS sequence"/>
</dbReference>